<dbReference type="STRING" id="504487.JCM19538_1660"/>
<comment type="caution">
    <text evidence="1">The sequence shown here is derived from an EMBL/GenBank/DDBJ whole genome shotgun (WGS) entry which is preliminary data.</text>
</comment>
<dbReference type="OrthoDB" id="9763354at2"/>
<gene>
    <name evidence="1" type="ORF">JCM19301_1000</name>
    <name evidence="2" type="ORF">JCM19538_1660</name>
</gene>
<evidence type="ECO:0000313" key="3">
    <source>
        <dbReference type="Proteomes" id="UP000029641"/>
    </source>
</evidence>
<accession>A0A090VUN5</accession>
<evidence type="ECO:0000313" key="1">
    <source>
        <dbReference type="EMBL" id="GAL67713.1"/>
    </source>
</evidence>
<sequence length="591" mass="68484">MRLLLFLVFFVPAIMLGQDDLFAKEYYKNGDFEKALVAYKKLYANSKSNIDYIRQIVDIHQQLEQYQEAEKFLTEIIDRTNYTAFYVVLGYNYQLQNNLEKANENYTIAINSLFVNPNNAYSVARAFQDYSLLEQAATTYEKAMEVKPQLNLKLPLAQIYGEKGDIEKMMLNYIDFAERNPISLSNIKRALNSFISEDGSNESNIILRKLLIKKIQQEPNVIWNDLLSWLFIQQKEFSKAFVQEKAITTRNQEGLERIMNLGRIAETENATDIAKTIFNYVIENAQDTDTKLMAYYDVLQIETKEANQDTFKDLQNRYLELFKTYGTFVQTLDLQIAYAHFLAFYMNKTDEATAVLENALKLPISDIQKAEIKLELGDILVLNEAFNKALIYYTQIQRNLKNSTVSQMARFKVAKASYYKGDFKWAESQLKILKSSTSQLIANDALDLKLLITDNKYGDSLQTALKQYAKADLLAFQNRNNEAIALLDKIIEEHKTEPIIPQALYKQAQLFETKKQFEKAAVNYQLIIDNYRDGILIDNAIYSLAELYLRHLNAPDKAKALYKDLVFNHADSIYFVEARKQFRRLRGDAIN</sequence>
<dbReference type="Pfam" id="PF13432">
    <property type="entry name" value="TPR_16"/>
    <property type="match status" value="1"/>
</dbReference>
<name>A0A090VUN5_9FLAO</name>
<dbReference type="PANTHER" id="PTHR12558:SF13">
    <property type="entry name" value="CELL DIVISION CYCLE PROTEIN 27 HOMOLOG"/>
    <property type="match status" value="1"/>
</dbReference>
<dbReference type="SUPFAM" id="SSF81901">
    <property type="entry name" value="HCP-like"/>
    <property type="match status" value="1"/>
</dbReference>
<proteinExistence type="predicted"/>
<keyword evidence="4" id="KW-1185">Reference proteome</keyword>
<dbReference type="AlphaFoldDB" id="A0A090VUN5"/>
<dbReference type="SUPFAM" id="SSF48452">
    <property type="entry name" value="TPR-like"/>
    <property type="match status" value="2"/>
</dbReference>
<dbReference type="RefSeq" id="WP_042244330.1">
    <property type="nucleotide sequence ID" value="NZ_BBNR01000012.1"/>
</dbReference>
<dbReference type="PANTHER" id="PTHR12558">
    <property type="entry name" value="CELL DIVISION CYCLE 16,23,27"/>
    <property type="match status" value="1"/>
</dbReference>
<evidence type="ECO:0000313" key="2">
    <source>
        <dbReference type="EMBL" id="GAL88334.1"/>
    </source>
</evidence>
<evidence type="ECO:0000313" key="4">
    <source>
        <dbReference type="Proteomes" id="UP000030184"/>
    </source>
</evidence>
<protein>
    <submittedName>
        <fullName evidence="1">Secreted protein containing tetratricopeptide repeats</fullName>
    </submittedName>
</protein>
<organism evidence="1 3">
    <name type="scientific">Jejuia pallidilutea</name>
    <dbReference type="NCBI Taxonomy" id="504487"/>
    <lineage>
        <taxon>Bacteria</taxon>
        <taxon>Pseudomonadati</taxon>
        <taxon>Bacteroidota</taxon>
        <taxon>Flavobacteriia</taxon>
        <taxon>Flavobacteriales</taxon>
        <taxon>Flavobacteriaceae</taxon>
        <taxon>Jejuia</taxon>
    </lineage>
</organism>
<dbReference type="Proteomes" id="UP000030184">
    <property type="component" value="Unassembled WGS sequence"/>
</dbReference>
<dbReference type="eggNOG" id="COG0457">
    <property type="taxonomic scope" value="Bacteria"/>
</dbReference>
<dbReference type="Gene3D" id="1.25.40.10">
    <property type="entry name" value="Tetratricopeptide repeat domain"/>
    <property type="match status" value="3"/>
</dbReference>
<reference evidence="4" key="1">
    <citation type="journal article" date="2014" name="Genome Announc.">
        <title>Draft Genome Sequence of Marine Flavobacterium Jejuia pallidilutea Strain 11shimoA1 and Pigmentation Mutants.</title>
        <authorList>
            <person name="Takatani N."/>
            <person name="Nakanishi M."/>
            <person name="Meirelles P."/>
            <person name="Mino S."/>
            <person name="Suda W."/>
            <person name="Oshima K."/>
            <person name="Hattori M."/>
            <person name="Ohkuma M."/>
            <person name="Hosokawa M."/>
            <person name="Miyashita K."/>
            <person name="Thompson F.L."/>
            <person name="Niwa A."/>
            <person name="Sawabe T."/>
            <person name="Sawabe T."/>
        </authorList>
    </citation>
    <scope>NUCLEOTIDE SEQUENCE [LARGE SCALE GENOMIC DNA]</scope>
    <source>
        <strain evidence="4">JCM 19538</strain>
    </source>
</reference>
<dbReference type="Proteomes" id="UP000029641">
    <property type="component" value="Unassembled WGS sequence"/>
</dbReference>
<dbReference type="EMBL" id="BBNR01000012">
    <property type="protein sequence ID" value="GAL67713.1"/>
    <property type="molecule type" value="Genomic_DNA"/>
</dbReference>
<dbReference type="EMBL" id="BBNY01000002">
    <property type="protein sequence ID" value="GAL88334.1"/>
    <property type="molecule type" value="Genomic_DNA"/>
</dbReference>
<dbReference type="InterPro" id="IPR011990">
    <property type="entry name" value="TPR-like_helical_dom_sf"/>
</dbReference>